<dbReference type="PANTHER" id="PTHR12304:SF4">
    <property type="entry name" value="URIDINE NUCLEOSIDASE"/>
    <property type="match status" value="1"/>
</dbReference>
<feature type="non-terminal residue" evidence="5">
    <location>
        <position position="103"/>
    </location>
</feature>
<dbReference type="GO" id="GO:0045437">
    <property type="term" value="F:uridine nucleosidase activity"/>
    <property type="evidence" value="ECO:0007669"/>
    <property type="project" value="UniProtKB-ARBA"/>
</dbReference>
<dbReference type="Gene3D" id="3.90.245.10">
    <property type="entry name" value="Ribonucleoside hydrolase-like"/>
    <property type="match status" value="1"/>
</dbReference>
<dbReference type="PANTHER" id="PTHR12304">
    <property type="entry name" value="INOSINE-URIDINE PREFERRING NUCLEOSIDE HYDROLASE"/>
    <property type="match status" value="1"/>
</dbReference>
<organism evidence="5 6">
    <name type="scientific">Corynebacterium otitidis ATCC 51513</name>
    <dbReference type="NCBI Taxonomy" id="883169"/>
    <lineage>
        <taxon>Bacteria</taxon>
        <taxon>Bacillati</taxon>
        <taxon>Actinomycetota</taxon>
        <taxon>Actinomycetes</taxon>
        <taxon>Mycobacteriales</taxon>
        <taxon>Corynebacteriaceae</taxon>
        <taxon>Corynebacterium</taxon>
    </lineage>
</organism>
<dbReference type="Pfam" id="PF01156">
    <property type="entry name" value="IU_nuc_hydro"/>
    <property type="match status" value="1"/>
</dbReference>
<dbReference type="EMBL" id="AHAE01000057">
    <property type="protein sequence ID" value="EJZ81814.1"/>
    <property type="molecule type" value="Genomic_DNA"/>
</dbReference>
<sequence>MASEPPTLLVDCDTGIDDAVALIYLAGRHVAGEIRLIGATTTAGNTTAAQAAANTAHVLRACGLGGVPVAAGLPAPRRVALTTTPETHGPGGLGYLDAPGAPP</sequence>
<dbReference type="Proteomes" id="UP000006078">
    <property type="component" value="Unassembled WGS sequence"/>
</dbReference>
<gene>
    <name evidence="5" type="ORF">HMPREF9719_01235</name>
</gene>
<feature type="domain" description="Inosine/uridine-preferring nucleoside hydrolase" evidence="4">
    <location>
        <begin position="9"/>
        <end position="96"/>
    </location>
</feature>
<name>K0YQJ5_9CORY</name>
<dbReference type="GO" id="GO:0005829">
    <property type="term" value="C:cytosol"/>
    <property type="evidence" value="ECO:0007669"/>
    <property type="project" value="TreeGrafter"/>
</dbReference>
<comment type="caution">
    <text evidence="5">The sequence shown here is derived from an EMBL/GenBank/DDBJ whole genome shotgun (WGS) entry which is preliminary data.</text>
</comment>
<evidence type="ECO:0000259" key="4">
    <source>
        <dbReference type="Pfam" id="PF01156"/>
    </source>
</evidence>
<dbReference type="InterPro" id="IPR015910">
    <property type="entry name" value="I/U_nuclsd_hydro_CS"/>
</dbReference>
<dbReference type="GO" id="GO:0006152">
    <property type="term" value="P:purine nucleoside catabolic process"/>
    <property type="evidence" value="ECO:0007669"/>
    <property type="project" value="TreeGrafter"/>
</dbReference>
<evidence type="ECO:0000313" key="6">
    <source>
        <dbReference type="Proteomes" id="UP000006078"/>
    </source>
</evidence>
<dbReference type="InterPro" id="IPR036452">
    <property type="entry name" value="Ribo_hydro-like"/>
</dbReference>
<dbReference type="InterPro" id="IPR023186">
    <property type="entry name" value="IUNH"/>
</dbReference>
<evidence type="ECO:0000313" key="5">
    <source>
        <dbReference type="EMBL" id="EJZ81814.1"/>
    </source>
</evidence>
<evidence type="ECO:0000256" key="3">
    <source>
        <dbReference type="SAM" id="MobiDB-lite"/>
    </source>
</evidence>
<keyword evidence="6" id="KW-1185">Reference proteome</keyword>
<dbReference type="PROSITE" id="PS01247">
    <property type="entry name" value="IUNH"/>
    <property type="match status" value="1"/>
</dbReference>
<evidence type="ECO:0000256" key="2">
    <source>
        <dbReference type="ARBA" id="ARBA00023295"/>
    </source>
</evidence>
<dbReference type="HOGENOM" id="CLU_2269658_0_0_11"/>
<dbReference type="GO" id="GO:0008477">
    <property type="term" value="F:purine nucleosidase activity"/>
    <property type="evidence" value="ECO:0007669"/>
    <property type="project" value="TreeGrafter"/>
</dbReference>
<dbReference type="STRING" id="29321.AAV33_02405"/>
<dbReference type="eggNOG" id="COG1957">
    <property type="taxonomic scope" value="Bacteria"/>
</dbReference>
<keyword evidence="1" id="KW-0378">Hydrolase</keyword>
<dbReference type="AlphaFoldDB" id="K0YQJ5"/>
<keyword evidence="2" id="KW-0326">Glycosidase</keyword>
<reference evidence="5 6" key="1">
    <citation type="submission" date="2012-08" db="EMBL/GenBank/DDBJ databases">
        <title>The Genome Sequence of Turicella otitidis ATCC 51513.</title>
        <authorList>
            <consortium name="The Broad Institute Genome Sequencing Platform"/>
            <person name="Earl A."/>
            <person name="Ward D."/>
            <person name="Feldgarden M."/>
            <person name="Gevers D."/>
            <person name="Huys G."/>
            <person name="Walker B."/>
            <person name="Young S.K."/>
            <person name="Zeng Q."/>
            <person name="Gargeya S."/>
            <person name="Fitzgerald M."/>
            <person name="Haas B."/>
            <person name="Abouelleil A."/>
            <person name="Alvarado L."/>
            <person name="Arachchi H.M."/>
            <person name="Berlin A.M."/>
            <person name="Chapman S.B."/>
            <person name="Goldberg J."/>
            <person name="Griggs A."/>
            <person name="Gujja S."/>
            <person name="Hansen M."/>
            <person name="Howarth C."/>
            <person name="Imamovic A."/>
            <person name="Larimer J."/>
            <person name="McCowen C."/>
            <person name="Montmayeur A."/>
            <person name="Murphy C."/>
            <person name="Neiman D."/>
            <person name="Pearson M."/>
            <person name="Priest M."/>
            <person name="Roberts A."/>
            <person name="Saif S."/>
            <person name="Shea T."/>
            <person name="Sisk P."/>
            <person name="Sykes S."/>
            <person name="Wortman J."/>
            <person name="Nusbaum C."/>
            <person name="Birren B."/>
        </authorList>
    </citation>
    <scope>NUCLEOTIDE SEQUENCE [LARGE SCALE GENOMIC DNA]</scope>
    <source>
        <strain evidence="5 6">ATCC 51513</strain>
    </source>
</reference>
<evidence type="ECO:0000256" key="1">
    <source>
        <dbReference type="ARBA" id="ARBA00022801"/>
    </source>
</evidence>
<dbReference type="SUPFAM" id="SSF53590">
    <property type="entry name" value="Nucleoside hydrolase"/>
    <property type="match status" value="1"/>
</dbReference>
<dbReference type="RefSeq" id="WP_004601125.1">
    <property type="nucleotide sequence ID" value="NZ_JH815194.1"/>
</dbReference>
<proteinExistence type="predicted"/>
<feature type="region of interest" description="Disordered" evidence="3">
    <location>
        <begin position="83"/>
        <end position="103"/>
    </location>
</feature>
<accession>K0YQJ5</accession>
<dbReference type="InterPro" id="IPR001910">
    <property type="entry name" value="Inosine/uridine_hydrolase_dom"/>
</dbReference>
<protein>
    <recommendedName>
        <fullName evidence="4">Inosine/uridine-preferring nucleoside hydrolase domain-containing protein</fullName>
    </recommendedName>
</protein>